<dbReference type="RefSeq" id="WP_186888921.1">
    <property type="nucleotide sequence ID" value="NZ_JACONZ010000007.1"/>
</dbReference>
<comment type="caution">
    <text evidence="2">The sequence shown here is derived from an EMBL/GenBank/DDBJ whole genome shotgun (WGS) entry which is preliminary data.</text>
</comment>
<dbReference type="AlphaFoldDB" id="A0A923L2B2"/>
<name>A0A923L2B2_9FIRM</name>
<feature type="signal peptide" evidence="1">
    <location>
        <begin position="1"/>
        <end position="23"/>
    </location>
</feature>
<proteinExistence type="predicted"/>
<feature type="chain" id="PRO_5037449176" evidence="1">
    <location>
        <begin position="24"/>
        <end position="110"/>
    </location>
</feature>
<evidence type="ECO:0000313" key="3">
    <source>
        <dbReference type="Proteomes" id="UP000659630"/>
    </source>
</evidence>
<evidence type="ECO:0000313" key="2">
    <source>
        <dbReference type="EMBL" id="MBC5582563.1"/>
    </source>
</evidence>
<reference evidence="2" key="1">
    <citation type="submission" date="2020-08" db="EMBL/GenBank/DDBJ databases">
        <title>Genome public.</title>
        <authorList>
            <person name="Liu C."/>
            <person name="Sun Q."/>
        </authorList>
    </citation>
    <scope>NUCLEOTIDE SEQUENCE</scope>
    <source>
        <strain evidence="2">BX8</strain>
    </source>
</reference>
<keyword evidence="3" id="KW-1185">Reference proteome</keyword>
<organism evidence="2 3">
    <name type="scientific">Anaerofilum hominis</name>
    <dbReference type="NCBI Taxonomy" id="2763016"/>
    <lineage>
        <taxon>Bacteria</taxon>
        <taxon>Bacillati</taxon>
        <taxon>Bacillota</taxon>
        <taxon>Clostridia</taxon>
        <taxon>Eubacteriales</taxon>
        <taxon>Oscillospiraceae</taxon>
        <taxon>Anaerofilum</taxon>
    </lineage>
</organism>
<dbReference type="Proteomes" id="UP000659630">
    <property type="component" value="Unassembled WGS sequence"/>
</dbReference>
<dbReference type="EMBL" id="JACONZ010000007">
    <property type="protein sequence ID" value="MBC5582563.1"/>
    <property type="molecule type" value="Genomic_DNA"/>
</dbReference>
<keyword evidence="1" id="KW-0732">Signal</keyword>
<sequence length="110" mass="10768">MAATKIALTRVPLNGGTALPALAALTAEGGEIAFDGQDTKTLILVENSGSTAGEITFKAGNGIQGVADLTVSVAAGATLAFVLESGAFKANGAVKVTGPTNMKVGALLLP</sequence>
<gene>
    <name evidence="2" type="ORF">H8S23_13705</name>
</gene>
<evidence type="ECO:0000256" key="1">
    <source>
        <dbReference type="SAM" id="SignalP"/>
    </source>
</evidence>
<protein>
    <submittedName>
        <fullName evidence="2">Uncharacterized protein</fullName>
    </submittedName>
</protein>
<accession>A0A923L2B2</accession>